<dbReference type="SUPFAM" id="SSF81383">
    <property type="entry name" value="F-box domain"/>
    <property type="match status" value="1"/>
</dbReference>
<dbReference type="InterPro" id="IPR036047">
    <property type="entry name" value="F-box-like_dom_sf"/>
</dbReference>
<comment type="caution">
    <text evidence="2">The sequence shown here is derived from an EMBL/GenBank/DDBJ whole genome shotgun (WGS) entry which is preliminary data.</text>
</comment>
<organism evidence="2 3">
    <name type="scientific">Aspergillus granulosus</name>
    <dbReference type="NCBI Taxonomy" id="176169"/>
    <lineage>
        <taxon>Eukaryota</taxon>
        <taxon>Fungi</taxon>
        <taxon>Dikarya</taxon>
        <taxon>Ascomycota</taxon>
        <taxon>Pezizomycotina</taxon>
        <taxon>Eurotiomycetes</taxon>
        <taxon>Eurotiomycetidae</taxon>
        <taxon>Eurotiales</taxon>
        <taxon>Aspergillaceae</taxon>
        <taxon>Aspergillus</taxon>
        <taxon>Aspergillus subgen. Nidulantes</taxon>
    </lineage>
</organism>
<proteinExistence type="predicted"/>
<dbReference type="Pfam" id="PF12937">
    <property type="entry name" value="F-box-like"/>
    <property type="match status" value="1"/>
</dbReference>
<reference evidence="2 3" key="1">
    <citation type="submission" date="2024-07" db="EMBL/GenBank/DDBJ databases">
        <title>Section-level genome sequencing and comparative genomics of Aspergillus sections Usti and Cavernicolus.</title>
        <authorList>
            <consortium name="Lawrence Berkeley National Laboratory"/>
            <person name="Nybo J.L."/>
            <person name="Vesth T.C."/>
            <person name="Theobald S."/>
            <person name="Frisvad J.C."/>
            <person name="Larsen T.O."/>
            <person name="Kjaerboelling I."/>
            <person name="Rothschild-Mancinelli K."/>
            <person name="Lyhne E.K."/>
            <person name="Kogle M.E."/>
            <person name="Barry K."/>
            <person name="Clum A."/>
            <person name="Na H."/>
            <person name="Ledsgaard L."/>
            <person name="Lin J."/>
            <person name="Lipzen A."/>
            <person name="Kuo A."/>
            <person name="Riley R."/>
            <person name="Mondo S."/>
            <person name="Labutti K."/>
            <person name="Haridas S."/>
            <person name="Pangalinan J."/>
            <person name="Salamov A.A."/>
            <person name="Simmons B.A."/>
            <person name="Magnuson J.K."/>
            <person name="Chen J."/>
            <person name="Drula E."/>
            <person name="Henrissat B."/>
            <person name="Wiebenga A."/>
            <person name="Lubbers R.J."/>
            <person name="Gomes A.C."/>
            <person name="Makela M.R."/>
            <person name="Stajich J."/>
            <person name="Grigoriev I.V."/>
            <person name="Mortensen U.H."/>
            <person name="De Vries R.P."/>
            <person name="Baker S.E."/>
            <person name="Andersen M.R."/>
        </authorList>
    </citation>
    <scope>NUCLEOTIDE SEQUENCE [LARGE SCALE GENOMIC DNA]</scope>
    <source>
        <strain evidence="2 3">CBS 588.65</strain>
    </source>
</reference>
<feature type="domain" description="F-box" evidence="1">
    <location>
        <begin position="172"/>
        <end position="218"/>
    </location>
</feature>
<keyword evidence="3" id="KW-1185">Reference proteome</keyword>
<evidence type="ECO:0000313" key="2">
    <source>
        <dbReference type="EMBL" id="KAL2808341.1"/>
    </source>
</evidence>
<dbReference type="EMBL" id="JBFXLT010000115">
    <property type="protein sequence ID" value="KAL2808341.1"/>
    <property type="molecule type" value="Genomic_DNA"/>
</dbReference>
<sequence>MPKGKAGRKSQQPSLTILLTSSRAFLSGPGYYADAGELAVKVGQAARRTYFNCYGFGTDEVPGPVMPFHWCCFEILLRTLTGTTDPKNVNLEALYEAMSGLCNWSGSALRVTYGDDVLRAQGQYWQSLPGAEYTVRNPSTTNISEALTAALQTNEKLRAASVHINLGTRQPKNPFGALPTEIIHQICSLLPGDSLKSLTQASLFTNLITRDDYLWKRFIVSDMPWLEESESDVLRKVDVSGSESPLNYQLVYRWLNEATKPKFGMDDPVFMAIANRRRIWGVCEELSRAYRSHCT</sequence>
<evidence type="ECO:0000313" key="3">
    <source>
        <dbReference type="Proteomes" id="UP001610334"/>
    </source>
</evidence>
<name>A0ABR4GYQ5_9EURO</name>
<dbReference type="Gene3D" id="1.20.1280.50">
    <property type="match status" value="1"/>
</dbReference>
<accession>A0ABR4GYQ5</accession>
<evidence type="ECO:0000259" key="1">
    <source>
        <dbReference type="PROSITE" id="PS50181"/>
    </source>
</evidence>
<gene>
    <name evidence="2" type="ORF">BJX63DRAFT_409706</name>
</gene>
<dbReference type="Proteomes" id="UP001610334">
    <property type="component" value="Unassembled WGS sequence"/>
</dbReference>
<dbReference type="PROSITE" id="PS50181">
    <property type="entry name" value="FBOX"/>
    <property type="match status" value="1"/>
</dbReference>
<protein>
    <recommendedName>
        <fullName evidence="1">F-box domain-containing protein</fullName>
    </recommendedName>
</protein>
<dbReference type="InterPro" id="IPR001810">
    <property type="entry name" value="F-box_dom"/>
</dbReference>